<comment type="caution">
    <text evidence="1">The sequence shown here is derived from an EMBL/GenBank/DDBJ whole genome shotgun (WGS) entry which is preliminary data.</text>
</comment>
<dbReference type="SUPFAM" id="SSF48208">
    <property type="entry name" value="Six-hairpin glycosidases"/>
    <property type="match status" value="1"/>
</dbReference>
<dbReference type="Proteomes" id="UP000727056">
    <property type="component" value="Unassembled WGS sequence"/>
</dbReference>
<proteinExistence type="predicted"/>
<protein>
    <submittedName>
        <fullName evidence="1">Sugar ABC transporter permease</fullName>
    </submittedName>
</protein>
<dbReference type="RefSeq" id="WP_168086497.1">
    <property type="nucleotide sequence ID" value="NZ_BHZH01000065.1"/>
</dbReference>
<reference evidence="1 2" key="1">
    <citation type="submission" date="2020-03" db="EMBL/GenBank/DDBJ databases">
        <title>Draft genome of Streptomyces sp. ventii, isolated from the Axial Seamount in the Pacific Ocean, and resequencing of the two type strains Streptomyces lonarensis strain NCL 716 and Streptomyces bohaiensis strain 11A07.</title>
        <authorList>
            <person name="Loughran R.M."/>
            <person name="Pfannmuller K.M."/>
            <person name="Wasson B.J."/>
            <person name="Deadmond M.C."/>
            <person name="Paddock B.E."/>
            <person name="Koyack M.J."/>
            <person name="Gallegos D.A."/>
            <person name="Mitchell E.A."/>
            <person name="Ushijima B."/>
            <person name="Saw J.H."/>
            <person name="Mcphail K.L."/>
            <person name="Videau P."/>
        </authorList>
    </citation>
    <scope>NUCLEOTIDE SEQUENCE [LARGE SCALE GENOMIC DNA]</scope>
    <source>
        <strain evidence="1 2">11A07</strain>
    </source>
</reference>
<keyword evidence="2" id="KW-1185">Reference proteome</keyword>
<evidence type="ECO:0000313" key="1">
    <source>
        <dbReference type="EMBL" id="NJQ13657.1"/>
    </source>
</evidence>
<organism evidence="1 2">
    <name type="scientific">Streptomyces bohaiensis</name>
    <dbReference type="NCBI Taxonomy" id="1431344"/>
    <lineage>
        <taxon>Bacteria</taxon>
        <taxon>Bacillati</taxon>
        <taxon>Actinomycetota</taxon>
        <taxon>Actinomycetes</taxon>
        <taxon>Kitasatosporales</taxon>
        <taxon>Streptomycetaceae</taxon>
        <taxon>Streptomyces</taxon>
    </lineage>
</organism>
<sequence>MTAPGAPQWAGYALDSVLARVAATEAEVGERFPLYADPADGRWTSTRRGSWTGGFWAGLLWLRAGRTGDPDHRSAAADCMRRLGPWAEADTATRGLILWYGTAAEHLPRGAFDARAAAALRARAAAACLDAVDARLGMVPWGGALGGPRFLARADGVPGMVPLLAAAGPDGAAAAASHLDAHLALCLGGDGVLPAWRFDEETARWQRCASPAPGWSRGPAWLLLATVDALLRPEVARRLSTPVDRTVERLLAGEGVLTGPLVPLADHTRRDGPCDTSAAAITAVALLKLARVPGRRAGRYTERATAILNRLVRRHLSRGGPDRPSGMLLDGCYEADRGVAVRHEVIWGDYFLAVGLAALVGVVDLTRT</sequence>
<dbReference type="EMBL" id="JAAVJC010000005">
    <property type="protein sequence ID" value="NJQ13657.1"/>
    <property type="molecule type" value="Genomic_DNA"/>
</dbReference>
<accession>A0ABX1C8U2</accession>
<evidence type="ECO:0000313" key="2">
    <source>
        <dbReference type="Proteomes" id="UP000727056"/>
    </source>
</evidence>
<dbReference type="Gene3D" id="1.50.10.10">
    <property type="match status" value="1"/>
</dbReference>
<dbReference type="InterPro" id="IPR008928">
    <property type="entry name" value="6-hairpin_glycosidase_sf"/>
</dbReference>
<gene>
    <name evidence="1" type="ORF">HCN52_01530</name>
</gene>
<dbReference type="InterPro" id="IPR012341">
    <property type="entry name" value="6hp_glycosidase-like_sf"/>
</dbReference>
<name>A0ABX1C8U2_9ACTN</name>